<dbReference type="SUPFAM" id="SSF46785">
    <property type="entry name" value="Winged helix' DNA-binding domain"/>
    <property type="match status" value="1"/>
</dbReference>
<dbReference type="SMART" id="SM00345">
    <property type="entry name" value="HTH_GNTR"/>
    <property type="match status" value="1"/>
</dbReference>
<evidence type="ECO:0000256" key="1">
    <source>
        <dbReference type="ARBA" id="ARBA00023015"/>
    </source>
</evidence>
<dbReference type="Pfam" id="PF07729">
    <property type="entry name" value="FCD"/>
    <property type="match status" value="1"/>
</dbReference>
<protein>
    <submittedName>
        <fullName evidence="5">FCD domain-containing protein</fullName>
    </submittedName>
</protein>
<dbReference type="RefSeq" id="WP_285999181.1">
    <property type="nucleotide sequence ID" value="NZ_CP127295.1"/>
</dbReference>
<dbReference type="Gene3D" id="1.10.10.10">
    <property type="entry name" value="Winged helix-like DNA-binding domain superfamily/Winged helix DNA-binding domain"/>
    <property type="match status" value="1"/>
</dbReference>
<dbReference type="PANTHER" id="PTHR43537:SF24">
    <property type="entry name" value="GLUCONATE OPERON TRANSCRIPTIONAL REPRESSOR"/>
    <property type="match status" value="1"/>
</dbReference>
<dbReference type="Pfam" id="PF00392">
    <property type="entry name" value="GntR"/>
    <property type="match status" value="1"/>
</dbReference>
<proteinExistence type="predicted"/>
<dbReference type="PRINTS" id="PR00035">
    <property type="entry name" value="HTHGNTR"/>
</dbReference>
<dbReference type="AlphaFoldDB" id="A0A9Y2JQF9"/>
<evidence type="ECO:0000259" key="4">
    <source>
        <dbReference type="PROSITE" id="PS50949"/>
    </source>
</evidence>
<dbReference type="GO" id="GO:0003677">
    <property type="term" value="F:DNA binding"/>
    <property type="evidence" value="ECO:0007669"/>
    <property type="project" value="UniProtKB-KW"/>
</dbReference>
<accession>A0A9Y2JQF9</accession>
<keyword evidence="1" id="KW-0805">Transcription regulation</keyword>
<dbReference type="Proteomes" id="UP001239397">
    <property type="component" value="Chromosome"/>
</dbReference>
<evidence type="ECO:0000313" key="6">
    <source>
        <dbReference type="Proteomes" id="UP001239397"/>
    </source>
</evidence>
<dbReference type="EMBL" id="CP127295">
    <property type="protein sequence ID" value="WIY02773.1"/>
    <property type="molecule type" value="Genomic_DNA"/>
</dbReference>
<organism evidence="5 6">
    <name type="scientific">Amycolatopsis mongoliensis</name>
    <dbReference type="NCBI Taxonomy" id="715475"/>
    <lineage>
        <taxon>Bacteria</taxon>
        <taxon>Bacillati</taxon>
        <taxon>Actinomycetota</taxon>
        <taxon>Actinomycetes</taxon>
        <taxon>Pseudonocardiales</taxon>
        <taxon>Pseudonocardiaceae</taxon>
        <taxon>Amycolatopsis</taxon>
    </lineage>
</organism>
<dbReference type="InterPro" id="IPR000524">
    <property type="entry name" value="Tscrpt_reg_HTH_GntR"/>
</dbReference>
<evidence type="ECO:0000256" key="2">
    <source>
        <dbReference type="ARBA" id="ARBA00023125"/>
    </source>
</evidence>
<dbReference type="InterPro" id="IPR036390">
    <property type="entry name" value="WH_DNA-bd_sf"/>
</dbReference>
<evidence type="ECO:0000256" key="3">
    <source>
        <dbReference type="ARBA" id="ARBA00023163"/>
    </source>
</evidence>
<dbReference type="InterPro" id="IPR008920">
    <property type="entry name" value="TF_FadR/GntR_C"/>
</dbReference>
<sequence>MATADLSAPALTGIRRLSALDTVRARIALAVELGLLKPGERLPANAEIARALGVAEITVRRALESLVGDGLIERRRGRGGGTLVAADPPAERVREVGAYRESADEVRELIDHRLVLEAGMVQLVAKRSPDLPRLRTLVARMDTAAGWAEFHELDAEFHRTVVGPGPAAAVAQYETVLAELYRFYLPYPMAKLRESNRDHARLVKALSAGDPDAAARVTRKHVRGLHQTMFVGLGGGEPTTVEN</sequence>
<reference evidence="5 6" key="1">
    <citation type="submission" date="2023-06" db="EMBL/GenBank/DDBJ databases">
        <authorList>
            <person name="Oyuntsetseg B."/>
            <person name="Kim S.B."/>
        </authorList>
    </citation>
    <scope>NUCLEOTIDE SEQUENCE [LARGE SCALE GENOMIC DNA]</scope>
    <source>
        <strain evidence="5 6">4-36</strain>
    </source>
</reference>
<dbReference type="InterPro" id="IPR011711">
    <property type="entry name" value="GntR_C"/>
</dbReference>
<name>A0A9Y2JQF9_9PSEU</name>
<dbReference type="InterPro" id="IPR036388">
    <property type="entry name" value="WH-like_DNA-bd_sf"/>
</dbReference>
<dbReference type="PANTHER" id="PTHR43537">
    <property type="entry name" value="TRANSCRIPTIONAL REGULATOR, GNTR FAMILY"/>
    <property type="match status" value="1"/>
</dbReference>
<dbReference type="KEGG" id="amog:QRX60_02530"/>
<dbReference type="SMART" id="SM00895">
    <property type="entry name" value="FCD"/>
    <property type="match status" value="1"/>
</dbReference>
<dbReference type="Gene3D" id="1.20.120.530">
    <property type="entry name" value="GntR ligand-binding domain-like"/>
    <property type="match status" value="1"/>
</dbReference>
<evidence type="ECO:0000313" key="5">
    <source>
        <dbReference type="EMBL" id="WIY02773.1"/>
    </source>
</evidence>
<feature type="domain" description="HTH gntR-type" evidence="4">
    <location>
        <begin position="17"/>
        <end position="87"/>
    </location>
</feature>
<keyword evidence="2" id="KW-0238">DNA-binding</keyword>
<dbReference type="SUPFAM" id="SSF48008">
    <property type="entry name" value="GntR ligand-binding domain-like"/>
    <property type="match status" value="1"/>
</dbReference>
<dbReference type="PROSITE" id="PS50949">
    <property type="entry name" value="HTH_GNTR"/>
    <property type="match status" value="1"/>
</dbReference>
<keyword evidence="3" id="KW-0804">Transcription</keyword>
<dbReference type="GO" id="GO:0003700">
    <property type="term" value="F:DNA-binding transcription factor activity"/>
    <property type="evidence" value="ECO:0007669"/>
    <property type="project" value="InterPro"/>
</dbReference>
<gene>
    <name evidence="5" type="ORF">QRX60_02530</name>
</gene>
<keyword evidence="6" id="KW-1185">Reference proteome</keyword>